<gene>
    <name evidence="2" type="ORF">D7S89_25740</name>
</gene>
<dbReference type="AlphaFoldDB" id="A0A494WY97"/>
<keyword evidence="3" id="KW-1185">Reference proteome</keyword>
<protein>
    <submittedName>
        <fullName evidence="2">Cupin domain-containing protein</fullName>
    </submittedName>
</protein>
<proteinExistence type="predicted"/>
<organism evidence="2 3">
    <name type="scientific">Trinickia fusca</name>
    <dbReference type="NCBI Taxonomy" id="2419777"/>
    <lineage>
        <taxon>Bacteria</taxon>
        <taxon>Pseudomonadati</taxon>
        <taxon>Pseudomonadota</taxon>
        <taxon>Betaproteobacteria</taxon>
        <taxon>Burkholderiales</taxon>
        <taxon>Burkholderiaceae</taxon>
        <taxon>Trinickia</taxon>
    </lineage>
</organism>
<dbReference type="InterPro" id="IPR013096">
    <property type="entry name" value="Cupin_2"/>
</dbReference>
<dbReference type="PANTHER" id="PTHR38599:SF1">
    <property type="entry name" value="CUPIN DOMAIN PROTEIN (AFU_ORTHOLOGUE AFUA_3G13620)"/>
    <property type="match status" value="1"/>
</dbReference>
<dbReference type="SUPFAM" id="SSF51182">
    <property type="entry name" value="RmlC-like cupins"/>
    <property type="match status" value="1"/>
</dbReference>
<dbReference type="Pfam" id="PF07883">
    <property type="entry name" value="Cupin_2"/>
    <property type="match status" value="1"/>
</dbReference>
<dbReference type="OrthoDB" id="9813436at2"/>
<evidence type="ECO:0000313" key="3">
    <source>
        <dbReference type="Proteomes" id="UP000280434"/>
    </source>
</evidence>
<dbReference type="Gene3D" id="2.60.120.10">
    <property type="entry name" value="Jelly Rolls"/>
    <property type="match status" value="1"/>
</dbReference>
<evidence type="ECO:0000313" key="2">
    <source>
        <dbReference type="EMBL" id="RKP43515.1"/>
    </source>
</evidence>
<comment type="caution">
    <text evidence="2">The sequence shown here is derived from an EMBL/GenBank/DDBJ whole genome shotgun (WGS) entry which is preliminary data.</text>
</comment>
<dbReference type="EMBL" id="RBZV01000019">
    <property type="protein sequence ID" value="RKP43515.1"/>
    <property type="molecule type" value="Genomic_DNA"/>
</dbReference>
<dbReference type="CDD" id="cd02234">
    <property type="entry name" value="cupin_BLR7677-like"/>
    <property type="match status" value="1"/>
</dbReference>
<dbReference type="InterPro" id="IPR014710">
    <property type="entry name" value="RmlC-like_jellyroll"/>
</dbReference>
<dbReference type="Proteomes" id="UP000280434">
    <property type="component" value="Unassembled WGS sequence"/>
</dbReference>
<accession>A0A494WY97</accession>
<dbReference type="InterPro" id="IPR011051">
    <property type="entry name" value="RmlC_Cupin_sf"/>
</dbReference>
<sequence>MTRHAPSPLGIAATGIVLSLALVSAMRPHGREIPSDLFDALCGTGRHGFEPLRSEGESLKTHQTVARPKSQVRVLSCVPLPNIVGKSVTTAIVEYPPHAFTAAHRHPGSVTAFVLEGTVRSQMEGEPPINYTLGSTWFEPPRALHVFIENPDMTRNAKLLAFFVTDEHCGPLVIPEPS</sequence>
<dbReference type="PANTHER" id="PTHR38599">
    <property type="entry name" value="CUPIN DOMAIN PROTEIN (AFU_ORTHOLOGUE AFUA_3G13620)"/>
    <property type="match status" value="1"/>
</dbReference>
<reference evidence="2 3" key="1">
    <citation type="submission" date="2018-10" db="EMBL/GenBank/DDBJ databases">
        <title>Paraburkholderia sp. 7MK8-2, isolated from soil.</title>
        <authorList>
            <person name="Gao Z.-H."/>
            <person name="Qiu L.-H."/>
        </authorList>
    </citation>
    <scope>NUCLEOTIDE SEQUENCE [LARGE SCALE GENOMIC DNA]</scope>
    <source>
        <strain evidence="2 3">7MK8-2</strain>
    </source>
</reference>
<evidence type="ECO:0000259" key="1">
    <source>
        <dbReference type="Pfam" id="PF07883"/>
    </source>
</evidence>
<feature type="domain" description="Cupin type-2" evidence="1">
    <location>
        <begin position="92"/>
        <end position="161"/>
    </location>
</feature>
<name>A0A494WY97_9BURK</name>